<dbReference type="PROSITE" id="PS51257">
    <property type="entry name" value="PROKAR_LIPOPROTEIN"/>
    <property type="match status" value="1"/>
</dbReference>
<evidence type="ECO:0000256" key="1">
    <source>
        <dbReference type="SAM" id="SignalP"/>
    </source>
</evidence>
<evidence type="ECO:0008006" key="4">
    <source>
        <dbReference type="Google" id="ProtNLM"/>
    </source>
</evidence>
<comment type="caution">
    <text evidence="2">The sequence shown here is derived from an EMBL/GenBank/DDBJ whole genome shotgun (WGS) entry which is preliminary data.</text>
</comment>
<feature type="signal peptide" evidence="1">
    <location>
        <begin position="1"/>
        <end position="22"/>
    </location>
</feature>
<gene>
    <name evidence="2" type="ORF">FHR32_005205</name>
</gene>
<protein>
    <recommendedName>
        <fullName evidence="4">PknH-like extracellular domain-containing protein</fullName>
    </recommendedName>
</protein>
<proteinExistence type="predicted"/>
<dbReference type="RefSeq" id="WP_184756979.1">
    <property type="nucleotide sequence ID" value="NZ_BAABEK010000005.1"/>
</dbReference>
<evidence type="ECO:0000313" key="3">
    <source>
        <dbReference type="Proteomes" id="UP000534286"/>
    </source>
</evidence>
<dbReference type="EMBL" id="JACHJU010000002">
    <property type="protein sequence ID" value="MBB4940828.1"/>
    <property type="molecule type" value="Genomic_DNA"/>
</dbReference>
<sequence length="221" mass="23233">MTRGIRTAIAVGACGILAGALAACGTGTGYTGKTGKDAGTELARLRGLLPKAQELPDGFSTRPGEAWKSPFRPAGRDCRLVFAMAGGRTPQRAPGVRVDATYAGDELGELAGVGLASYTGDDAEQRFEELTEALDGCPVARSTRPGMGTSLRVSSLKLDTLGDDVQAKRLRGRLDGYPYEMHVVFARVGGTLVSLVHTGLADVDVRRTQQLAQFLVERAAP</sequence>
<reference evidence="2 3" key="1">
    <citation type="submission" date="2020-08" db="EMBL/GenBank/DDBJ databases">
        <title>Sequencing the genomes of 1000 actinobacteria strains.</title>
        <authorList>
            <person name="Klenk H.-P."/>
        </authorList>
    </citation>
    <scope>NUCLEOTIDE SEQUENCE [LARGE SCALE GENOMIC DNA]</scope>
    <source>
        <strain evidence="2 3">DSM 43023</strain>
    </source>
</reference>
<organism evidence="2 3">
    <name type="scientific">Streptosporangium album</name>
    <dbReference type="NCBI Taxonomy" id="47479"/>
    <lineage>
        <taxon>Bacteria</taxon>
        <taxon>Bacillati</taxon>
        <taxon>Actinomycetota</taxon>
        <taxon>Actinomycetes</taxon>
        <taxon>Streptosporangiales</taxon>
        <taxon>Streptosporangiaceae</taxon>
        <taxon>Streptosporangium</taxon>
    </lineage>
</organism>
<keyword evidence="1" id="KW-0732">Signal</keyword>
<keyword evidence="3" id="KW-1185">Reference proteome</keyword>
<accession>A0A7W7WBH6</accession>
<feature type="chain" id="PRO_5030933411" description="PknH-like extracellular domain-containing protein" evidence="1">
    <location>
        <begin position="23"/>
        <end position="221"/>
    </location>
</feature>
<name>A0A7W7WBH6_9ACTN</name>
<dbReference type="Proteomes" id="UP000534286">
    <property type="component" value="Unassembled WGS sequence"/>
</dbReference>
<dbReference type="AlphaFoldDB" id="A0A7W7WBH6"/>
<evidence type="ECO:0000313" key="2">
    <source>
        <dbReference type="EMBL" id="MBB4940828.1"/>
    </source>
</evidence>